<dbReference type="InterPro" id="IPR005512">
    <property type="entry name" value="PRONE_dom"/>
</dbReference>
<organism evidence="5 6">
    <name type="scientific">Zingiber officinale</name>
    <name type="common">Ginger</name>
    <name type="synonym">Amomum zingiber</name>
    <dbReference type="NCBI Taxonomy" id="94328"/>
    <lineage>
        <taxon>Eukaryota</taxon>
        <taxon>Viridiplantae</taxon>
        <taxon>Streptophyta</taxon>
        <taxon>Embryophyta</taxon>
        <taxon>Tracheophyta</taxon>
        <taxon>Spermatophyta</taxon>
        <taxon>Magnoliopsida</taxon>
        <taxon>Liliopsida</taxon>
        <taxon>Zingiberales</taxon>
        <taxon>Zingiberaceae</taxon>
        <taxon>Zingiber</taxon>
    </lineage>
</organism>
<dbReference type="PANTHER" id="PTHR33101">
    <property type="entry name" value="ROP GUANINE NUCLEOTIDE EXCHANGE FACTOR 1"/>
    <property type="match status" value="1"/>
</dbReference>
<evidence type="ECO:0000256" key="1">
    <source>
        <dbReference type="ARBA" id="ARBA00022658"/>
    </source>
</evidence>
<comment type="caution">
    <text evidence="5">The sequence shown here is derived from an EMBL/GenBank/DDBJ whole genome shotgun (WGS) entry which is preliminary data.</text>
</comment>
<evidence type="ECO:0000259" key="4">
    <source>
        <dbReference type="PROSITE" id="PS51334"/>
    </source>
</evidence>
<dbReference type="InterPro" id="IPR038937">
    <property type="entry name" value="RopGEF"/>
</dbReference>
<evidence type="ECO:0000313" key="6">
    <source>
        <dbReference type="Proteomes" id="UP000734854"/>
    </source>
</evidence>
<evidence type="ECO:0000256" key="3">
    <source>
        <dbReference type="SAM" id="MobiDB-lite"/>
    </source>
</evidence>
<dbReference type="AlphaFoldDB" id="A0A8J5BWT1"/>
<proteinExistence type="predicted"/>
<keyword evidence="6" id="KW-1185">Reference proteome</keyword>
<protein>
    <recommendedName>
        <fullName evidence="4">PRONE domain-containing protein</fullName>
    </recommendedName>
</protein>
<dbReference type="GO" id="GO:0005085">
    <property type="term" value="F:guanyl-nucleotide exchange factor activity"/>
    <property type="evidence" value="ECO:0007669"/>
    <property type="project" value="UniProtKB-UniRule"/>
</dbReference>
<name>A0A8J5BWT1_ZINOF</name>
<dbReference type="Proteomes" id="UP000734854">
    <property type="component" value="Unassembled WGS sequence"/>
</dbReference>
<dbReference type="EMBL" id="JACMSC010000022">
    <property type="protein sequence ID" value="KAG6468501.1"/>
    <property type="molecule type" value="Genomic_DNA"/>
</dbReference>
<dbReference type="Gene3D" id="1.20.58.2010">
    <property type="entry name" value="PRONE domain, subdomain 1"/>
    <property type="match status" value="1"/>
</dbReference>
<sequence>MWRMKSHRRHPQVKTKKTSWRGKVKGLVADTERSQFLAGRAECLLQSLRIRYPGLPQTVLDMNKIQYNKDRLKPTNLQDVGQSILESYSRVMESLAFNIMARIDDLIFVDDATEKCATAEAVSIFNRGGLGLPVQKKISPSPFSIQNTPYASPFATPAYCSTPVSGSPGRLQDSQSKRNTLIQPEAKTDKIIPGDLEKVWSYTSNVSARKDAGDAPERN</sequence>
<keyword evidence="1 2" id="KW-0344">Guanine-nucleotide releasing factor</keyword>
<dbReference type="Pfam" id="PF03759">
    <property type="entry name" value="PRONE"/>
    <property type="match status" value="1"/>
</dbReference>
<feature type="domain" description="PRONE" evidence="4">
    <location>
        <begin position="1"/>
        <end position="120"/>
    </location>
</feature>
<evidence type="ECO:0000256" key="2">
    <source>
        <dbReference type="PROSITE-ProRule" id="PRU00663"/>
    </source>
</evidence>
<dbReference type="PROSITE" id="PS51334">
    <property type="entry name" value="PRONE"/>
    <property type="match status" value="1"/>
</dbReference>
<feature type="compositionally biased region" description="Polar residues" evidence="3">
    <location>
        <begin position="172"/>
        <end position="182"/>
    </location>
</feature>
<evidence type="ECO:0000313" key="5">
    <source>
        <dbReference type="EMBL" id="KAG6468501.1"/>
    </source>
</evidence>
<accession>A0A8J5BWT1</accession>
<reference evidence="5 6" key="1">
    <citation type="submission" date="2020-08" db="EMBL/GenBank/DDBJ databases">
        <title>Plant Genome Project.</title>
        <authorList>
            <person name="Zhang R.-G."/>
        </authorList>
    </citation>
    <scope>NUCLEOTIDE SEQUENCE [LARGE SCALE GENOMIC DNA]</scope>
    <source>
        <tissue evidence="5">Rhizome</tissue>
    </source>
</reference>
<gene>
    <name evidence="5" type="ORF">ZIOFF_073189</name>
</gene>
<dbReference type="PANTHER" id="PTHR33101:SF6">
    <property type="entry name" value="ROP GUANINE NUCLEOTIDE EXCHANGE FACTOR 1"/>
    <property type="match status" value="1"/>
</dbReference>
<feature type="region of interest" description="Disordered" evidence="3">
    <location>
        <begin position="163"/>
        <end position="188"/>
    </location>
</feature>